<dbReference type="SUPFAM" id="SSF53822">
    <property type="entry name" value="Periplasmic binding protein-like I"/>
    <property type="match status" value="1"/>
</dbReference>
<keyword evidence="4" id="KW-0472">Membrane</keyword>
<dbReference type="AlphaFoldDB" id="A0A9D4LW08"/>
<evidence type="ECO:0000313" key="6">
    <source>
        <dbReference type="EMBL" id="KAH3863876.1"/>
    </source>
</evidence>
<keyword evidence="7" id="KW-1185">Reference proteome</keyword>
<sequence>MGYITGSEKLAGTLYRRPGQQISGALTMALAEINNDTSVLVDHTLDFTIVETYGDELESLKGTVLLISQNISVYIGPQETCIHEAKVAAAFNIPMISY</sequence>
<reference evidence="6" key="2">
    <citation type="submission" date="2020-11" db="EMBL/GenBank/DDBJ databases">
        <authorList>
            <person name="McCartney M.A."/>
            <person name="Auch B."/>
            <person name="Kono T."/>
            <person name="Mallez S."/>
            <person name="Becker A."/>
            <person name="Gohl D.M."/>
            <person name="Silverstein K.A.T."/>
            <person name="Koren S."/>
            <person name="Bechman K.B."/>
            <person name="Herman A."/>
            <person name="Abrahante J.E."/>
            <person name="Garbe J."/>
        </authorList>
    </citation>
    <scope>NUCLEOTIDE SEQUENCE</scope>
    <source>
        <strain evidence="6">Duluth1</strain>
        <tissue evidence="6">Whole animal</tissue>
    </source>
</reference>
<gene>
    <name evidence="6" type="ORF">DPMN_026881</name>
</gene>
<evidence type="ECO:0000313" key="7">
    <source>
        <dbReference type="Proteomes" id="UP000828390"/>
    </source>
</evidence>
<dbReference type="GO" id="GO:0016020">
    <property type="term" value="C:membrane"/>
    <property type="evidence" value="ECO:0007669"/>
    <property type="project" value="UniProtKB-SubCell"/>
</dbReference>
<evidence type="ECO:0000256" key="4">
    <source>
        <dbReference type="ARBA" id="ARBA00023136"/>
    </source>
</evidence>
<evidence type="ECO:0000256" key="2">
    <source>
        <dbReference type="ARBA" id="ARBA00022692"/>
    </source>
</evidence>
<keyword evidence="2" id="KW-0812">Transmembrane</keyword>
<evidence type="ECO:0000256" key="1">
    <source>
        <dbReference type="ARBA" id="ARBA00004370"/>
    </source>
</evidence>
<comment type="caution">
    <text evidence="6">The sequence shown here is derived from an EMBL/GenBank/DDBJ whole genome shotgun (WGS) entry which is preliminary data.</text>
</comment>
<proteinExistence type="predicted"/>
<feature type="domain" description="Receptor ligand binding region" evidence="5">
    <location>
        <begin position="23"/>
        <end position="98"/>
    </location>
</feature>
<dbReference type="InterPro" id="IPR028082">
    <property type="entry name" value="Peripla_BP_I"/>
</dbReference>
<protein>
    <recommendedName>
        <fullName evidence="5">Receptor ligand binding region domain-containing protein</fullName>
    </recommendedName>
</protein>
<feature type="non-terminal residue" evidence="6">
    <location>
        <position position="98"/>
    </location>
</feature>
<keyword evidence="3" id="KW-1133">Transmembrane helix</keyword>
<dbReference type="Proteomes" id="UP000828390">
    <property type="component" value="Unassembled WGS sequence"/>
</dbReference>
<dbReference type="EMBL" id="JAIWYP010000002">
    <property type="protein sequence ID" value="KAH3863876.1"/>
    <property type="molecule type" value="Genomic_DNA"/>
</dbReference>
<organism evidence="6 7">
    <name type="scientific">Dreissena polymorpha</name>
    <name type="common">Zebra mussel</name>
    <name type="synonym">Mytilus polymorpha</name>
    <dbReference type="NCBI Taxonomy" id="45954"/>
    <lineage>
        <taxon>Eukaryota</taxon>
        <taxon>Metazoa</taxon>
        <taxon>Spiralia</taxon>
        <taxon>Lophotrochozoa</taxon>
        <taxon>Mollusca</taxon>
        <taxon>Bivalvia</taxon>
        <taxon>Autobranchia</taxon>
        <taxon>Heteroconchia</taxon>
        <taxon>Euheterodonta</taxon>
        <taxon>Imparidentia</taxon>
        <taxon>Neoheterodontei</taxon>
        <taxon>Myida</taxon>
        <taxon>Dreissenoidea</taxon>
        <taxon>Dreissenidae</taxon>
        <taxon>Dreissena</taxon>
    </lineage>
</organism>
<evidence type="ECO:0000256" key="3">
    <source>
        <dbReference type="ARBA" id="ARBA00022989"/>
    </source>
</evidence>
<comment type="subcellular location">
    <subcellularLocation>
        <location evidence="1">Membrane</location>
    </subcellularLocation>
</comment>
<dbReference type="Gene3D" id="3.40.50.2300">
    <property type="match status" value="1"/>
</dbReference>
<accession>A0A9D4LW08</accession>
<dbReference type="Pfam" id="PF01094">
    <property type="entry name" value="ANF_receptor"/>
    <property type="match status" value="1"/>
</dbReference>
<name>A0A9D4LW08_DREPO</name>
<evidence type="ECO:0000259" key="5">
    <source>
        <dbReference type="Pfam" id="PF01094"/>
    </source>
</evidence>
<dbReference type="InterPro" id="IPR001828">
    <property type="entry name" value="ANF_lig-bd_rcpt"/>
</dbReference>
<reference evidence="6" key="1">
    <citation type="journal article" date="2019" name="bioRxiv">
        <title>The Genome of the Zebra Mussel, Dreissena polymorpha: A Resource for Invasive Species Research.</title>
        <authorList>
            <person name="McCartney M.A."/>
            <person name="Auch B."/>
            <person name="Kono T."/>
            <person name="Mallez S."/>
            <person name="Zhang Y."/>
            <person name="Obille A."/>
            <person name="Becker A."/>
            <person name="Abrahante J.E."/>
            <person name="Garbe J."/>
            <person name="Badalamenti J.P."/>
            <person name="Herman A."/>
            <person name="Mangelson H."/>
            <person name="Liachko I."/>
            <person name="Sullivan S."/>
            <person name="Sone E.D."/>
            <person name="Koren S."/>
            <person name="Silverstein K.A.T."/>
            <person name="Beckman K.B."/>
            <person name="Gohl D.M."/>
        </authorList>
    </citation>
    <scope>NUCLEOTIDE SEQUENCE</scope>
    <source>
        <strain evidence="6">Duluth1</strain>
        <tissue evidence="6">Whole animal</tissue>
    </source>
</reference>